<dbReference type="RefSeq" id="WP_373634795.1">
    <property type="nucleotide sequence ID" value="NZ_CP151767.2"/>
</dbReference>
<evidence type="ECO:0008006" key="3">
    <source>
        <dbReference type="Google" id="ProtNLM"/>
    </source>
</evidence>
<sequence>MAADSIYFAKVITFEDQASGFGPGRPFADVIWMDGIAFGEHFAGQSMGAVGNFDRVTGQATGPLTLRPGAPAQNLTIIRLPQTNVLSGYGPTGYPNHTATGEGAIALLFDHDQPIVGFDLRGGEGGFATLGFLTRDGTVIDTHIVGPLAEKSYAFARRDQQADIAGLIITNEDPDGIALDTVSFESVDQSS</sequence>
<reference evidence="1" key="1">
    <citation type="submission" date="2024-08" db="EMBL/GenBank/DDBJ databases">
        <title>Phylogenomic analyses of a clade within the roseobacter group suggest taxonomic reassignments of species of the genera Aestuariivita, Citreicella, Loktanella, Nautella, Pelagibaca, Ruegeria, Thalassobius, Thiobacimonas and Tropicibacter, and the proposal o.</title>
        <authorList>
            <person name="Jeon C.O."/>
        </authorList>
    </citation>
    <scope>NUCLEOTIDE SEQUENCE</scope>
    <source>
        <strain evidence="1">SS1-5</strain>
    </source>
</reference>
<name>A0AAN0MC36_9RHOB</name>
<organism evidence="1 2">
    <name type="scientific">Yoonia rhodophyticola</name>
    <dbReference type="NCBI Taxonomy" id="3137370"/>
    <lineage>
        <taxon>Bacteria</taxon>
        <taxon>Pseudomonadati</taxon>
        <taxon>Pseudomonadota</taxon>
        <taxon>Alphaproteobacteria</taxon>
        <taxon>Rhodobacterales</taxon>
        <taxon>Paracoccaceae</taxon>
        <taxon>Yoonia</taxon>
    </lineage>
</organism>
<dbReference type="KEGG" id="yrh:AABB31_06700"/>
<proteinExistence type="predicted"/>
<dbReference type="Proteomes" id="UP001470809">
    <property type="component" value="Chromosome"/>
</dbReference>
<keyword evidence="2" id="KW-1185">Reference proteome</keyword>
<evidence type="ECO:0000313" key="2">
    <source>
        <dbReference type="Proteomes" id="UP001470809"/>
    </source>
</evidence>
<protein>
    <recommendedName>
        <fullName evidence="3">Phytase-like domain-containing protein</fullName>
    </recommendedName>
</protein>
<evidence type="ECO:0000313" key="1">
    <source>
        <dbReference type="EMBL" id="WZU68574.2"/>
    </source>
</evidence>
<gene>
    <name evidence="1" type="ORF">AABB31_06700</name>
</gene>
<dbReference type="AlphaFoldDB" id="A0AAN0MC36"/>
<accession>A0AAN0MC36</accession>
<dbReference type="EMBL" id="CP151767">
    <property type="protein sequence ID" value="WZU68574.2"/>
    <property type="molecule type" value="Genomic_DNA"/>
</dbReference>